<dbReference type="PANTHER" id="PTHR30201:SF2">
    <property type="entry name" value="2-(5''-TRIPHOSPHORIBOSYL)-3'-DEPHOSPHOCOENZYME-A SYNTHASE"/>
    <property type="match status" value="1"/>
</dbReference>
<dbReference type="KEGG" id="ful:C4N20_02770"/>
<sequence length="450" mass="51706">MFDLNKFLEFREERVELQNSLIKKYSLPLIAVRTNYPGENKLEALAVRIADIAAGEMEECFSEKIVYRETLENLEGKIYLFVIDEKAENIKKTTVYFEENHILGRCVDIDVYDTEGNGLSRSQFGYEKRKCLICDEMAFICGRAMKHSHQEIKNVLMEKYIQYDNYIIQREKIVKKLGDIAVEAMIFEAATSPSFGLVSPLTQGSHDDMDFFTFLKSSFAIKEGFEKMARVSYSYLTLEKAFLRTRKIGIETEKTMFEATENINTHKGMIFLLGIAVVTASRALYEGISFNDIQPMIKNMCKDILKDFENIKDKTNLTHGEKLYKNYGFTGVRGEVREGLDIIFNGSLNVFEKSIEKSNDMNLASLQTLIFLMGKVMDSTIVHRHDIHMLRRVKREAEEFFAAGGVYSELGRETAENIEKTYIKERISPGGSADLLAVTIFLYKLKNLFF</sequence>
<comment type="catalytic activity">
    <reaction evidence="1">
        <text>3'-dephospho-CoA + ATP = 2'-(5''-triphospho-alpha-D-ribosyl)-3'-dephospho-CoA + adenine</text>
        <dbReference type="Rhea" id="RHEA:15117"/>
        <dbReference type="ChEBI" id="CHEBI:16708"/>
        <dbReference type="ChEBI" id="CHEBI:30616"/>
        <dbReference type="ChEBI" id="CHEBI:57328"/>
        <dbReference type="ChEBI" id="CHEBI:61378"/>
        <dbReference type="EC" id="2.4.2.52"/>
    </reaction>
</comment>
<evidence type="ECO:0000256" key="6">
    <source>
        <dbReference type="ARBA" id="ARBA00048574"/>
    </source>
</evidence>
<evidence type="ECO:0000256" key="5">
    <source>
        <dbReference type="ARBA" id="ARBA00022840"/>
    </source>
</evidence>
<keyword evidence="4" id="KW-0547">Nucleotide-binding</keyword>
<evidence type="ECO:0000256" key="2">
    <source>
        <dbReference type="ARBA" id="ARBA00022679"/>
    </source>
</evidence>
<name>A0AAX2JCW7_9FUSO</name>
<dbReference type="RefSeq" id="WP_005981101.1">
    <property type="nucleotide sequence ID" value="NZ_CABKNW010000005.1"/>
</dbReference>
<keyword evidence="5" id="KW-0067">ATP-binding</keyword>
<dbReference type="GO" id="GO:0050519">
    <property type="term" value="F:holo-citrate lyase synthase activity"/>
    <property type="evidence" value="ECO:0007669"/>
    <property type="project" value="UniProtKB-EC"/>
</dbReference>
<dbReference type="GO" id="GO:0051191">
    <property type="term" value="P:prosthetic group biosynthetic process"/>
    <property type="evidence" value="ECO:0007669"/>
    <property type="project" value="InterPro"/>
</dbReference>
<evidence type="ECO:0000313" key="8">
    <source>
        <dbReference type="Proteomes" id="UP000249008"/>
    </source>
</evidence>
<evidence type="ECO:0000256" key="3">
    <source>
        <dbReference type="ARBA" id="ARBA00022695"/>
    </source>
</evidence>
<evidence type="ECO:0000313" key="7">
    <source>
        <dbReference type="EMBL" id="SQJ09988.1"/>
    </source>
</evidence>
<dbReference type="InterPro" id="IPR002736">
    <property type="entry name" value="CitG"/>
</dbReference>
<dbReference type="InterPro" id="IPR005551">
    <property type="entry name" value="CitX"/>
</dbReference>
<proteinExistence type="predicted"/>
<evidence type="ECO:0000256" key="4">
    <source>
        <dbReference type="ARBA" id="ARBA00022741"/>
    </source>
</evidence>
<dbReference type="NCBIfam" id="TIGR03124">
    <property type="entry name" value="citrate_citX"/>
    <property type="match status" value="1"/>
</dbReference>
<dbReference type="GeneID" id="78453717"/>
<gene>
    <name evidence="7" type="ORF">NCTC12112_02436</name>
</gene>
<reference evidence="7 8" key="1">
    <citation type="submission" date="2018-06" db="EMBL/GenBank/DDBJ databases">
        <authorList>
            <consortium name="Pathogen Informatics"/>
            <person name="Doyle S."/>
        </authorList>
    </citation>
    <scope>NUCLEOTIDE SEQUENCE [LARGE SCALE GENOMIC DNA]</scope>
    <source>
        <strain evidence="7 8">NCTC12112</strain>
    </source>
</reference>
<keyword evidence="2" id="KW-0808">Transferase</keyword>
<dbReference type="Gene3D" id="1.10.4200.10">
    <property type="entry name" value="Triphosphoribosyl-dephospho-CoA protein"/>
    <property type="match status" value="1"/>
</dbReference>
<evidence type="ECO:0000256" key="1">
    <source>
        <dbReference type="ARBA" id="ARBA00001210"/>
    </source>
</evidence>
<dbReference type="EMBL" id="LS483487">
    <property type="protein sequence ID" value="SQJ09988.1"/>
    <property type="molecule type" value="Genomic_DNA"/>
</dbReference>
<organism evidence="7 8">
    <name type="scientific">Fusobacterium ulcerans</name>
    <dbReference type="NCBI Taxonomy" id="861"/>
    <lineage>
        <taxon>Bacteria</taxon>
        <taxon>Fusobacteriati</taxon>
        <taxon>Fusobacteriota</taxon>
        <taxon>Fusobacteriia</taxon>
        <taxon>Fusobacteriales</taxon>
        <taxon>Fusobacteriaceae</taxon>
        <taxon>Fusobacterium</taxon>
    </lineage>
</organism>
<dbReference type="Proteomes" id="UP000249008">
    <property type="component" value="Chromosome 1"/>
</dbReference>
<accession>A0AAX2JCW7</accession>
<comment type="catalytic activity">
    <reaction evidence="6">
        <text>apo-[citrate lyase ACP] + 2'-(5''-triphospho-alpha-D-ribosyl)-3'-dephospho-CoA = holo-[citrate lyase ACP] + diphosphate</text>
        <dbReference type="Rhea" id="RHEA:16333"/>
        <dbReference type="Rhea" id="RHEA-COMP:10157"/>
        <dbReference type="Rhea" id="RHEA-COMP:10158"/>
        <dbReference type="ChEBI" id="CHEBI:29999"/>
        <dbReference type="ChEBI" id="CHEBI:33019"/>
        <dbReference type="ChEBI" id="CHEBI:61378"/>
        <dbReference type="ChEBI" id="CHEBI:82683"/>
        <dbReference type="EC" id="2.7.7.61"/>
    </reaction>
</comment>
<dbReference type="GO" id="GO:0046917">
    <property type="term" value="F:triphosphoribosyl-dephospho-CoA synthase activity"/>
    <property type="evidence" value="ECO:0007669"/>
    <property type="project" value="UniProtKB-EC"/>
</dbReference>
<dbReference type="GO" id="GO:0005524">
    <property type="term" value="F:ATP binding"/>
    <property type="evidence" value="ECO:0007669"/>
    <property type="project" value="UniProtKB-KW"/>
</dbReference>
<dbReference type="Pfam" id="PF01874">
    <property type="entry name" value="CitG"/>
    <property type="match status" value="1"/>
</dbReference>
<dbReference type="PANTHER" id="PTHR30201">
    <property type="entry name" value="TRIPHOSPHORIBOSYL-DEPHOSPHO-COA SYNTHASE"/>
    <property type="match status" value="1"/>
</dbReference>
<protein>
    <submittedName>
        <fullName evidence="7">Triphosphoribosyl-dephospho-CoA synthase</fullName>
    </submittedName>
</protein>
<dbReference type="AlphaFoldDB" id="A0AAX2JCW7"/>
<dbReference type="Pfam" id="PF03802">
    <property type="entry name" value="CitX"/>
    <property type="match status" value="1"/>
</dbReference>
<keyword evidence="3" id="KW-0548">Nucleotidyltransferase</keyword>